<dbReference type="Gene3D" id="6.10.140.2220">
    <property type="match status" value="1"/>
</dbReference>
<dbReference type="AlphaFoldDB" id="A0A5C7HHQ1"/>
<dbReference type="PANTHER" id="PTHR47570">
    <property type="entry name" value="ZINC ION BINDING PROTEIN"/>
    <property type="match status" value="1"/>
</dbReference>
<dbReference type="Pfam" id="PF01753">
    <property type="entry name" value="zf-MYND"/>
    <property type="match status" value="1"/>
</dbReference>
<dbReference type="InterPro" id="IPR046824">
    <property type="entry name" value="Mss51-like_C"/>
</dbReference>
<evidence type="ECO:0000256" key="4">
    <source>
        <dbReference type="PROSITE-ProRule" id="PRU00134"/>
    </source>
</evidence>
<evidence type="ECO:0000256" key="3">
    <source>
        <dbReference type="ARBA" id="ARBA00022833"/>
    </source>
</evidence>
<dbReference type="GO" id="GO:0008270">
    <property type="term" value="F:zinc ion binding"/>
    <property type="evidence" value="ECO:0007669"/>
    <property type="project" value="UniProtKB-KW"/>
</dbReference>
<dbReference type="InterPro" id="IPR002893">
    <property type="entry name" value="Znf_MYND"/>
</dbReference>
<dbReference type="Pfam" id="PF20179">
    <property type="entry name" value="MSS51_C"/>
    <property type="match status" value="1"/>
</dbReference>
<comment type="caution">
    <text evidence="6">The sequence shown here is derived from an EMBL/GenBank/DDBJ whole genome shotgun (WGS) entry which is preliminary data.</text>
</comment>
<sequence length="376" mass="42058">MECAGKGSGTRCIGPARRRCGRCGAVAYCSASHRISHWNDHKEECERLEQQMKRVDVLNDLPFTFSEEATVQVCEKQETRCSFLRKRGIHFVGMWTCECSCGLSVASFDHERSKDDGWDLASILCPCSEPSSPINSLRSWKDYYEWRSIPLHSPVALLLHWPLTIYYATQVTGLRSLSSIISNKLIIHYLGPEIELLQLAVFGELRALFPGVQVHIELIGPAIPQHRDGEKINLCSYAHCTDADCICKSSSDNFDRSLGTVRSSAVTLQLHKGFYHDRYRDIAKDSFPHLVIAPNAGIAAYSSWSSTIELIKEINVPAVFSDYCEEACHLAACNISTIIGCPLSLPIQLNPFRQPMVVEDSALFLPSYSNCFLFGI</sequence>
<dbReference type="OrthoDB" id="5282002at2759"/>
<protein>
    <recommendedName>
        <fullName evidence="5">MYND-type domain-containing protein</fullName>
    </recommendedName>
</protein>
<keyword evidence="1" id="KW-0479">Metal-binding</keyword>
<name>A0A5C7HHQ1_9ROSI</name>
<keyword evidence="3" id="KW-0862">Zinc</keyword>
<evidence type="ECO:0000313" key="7">
    <source>
        <dbReference type="Proteomes" id="UP000323000"/>
    </source>
</evidence>
<evidence type="ECO:0000313" key="6">
    <source>
        <dbReference type="EMBL" id="TXG56379.1"/>
    </source>
</evidence>
<organism evidence="6 7">
    <name type="scientific">Acer yangbiense</name>
    <dbReference type="NCBI Taxonomy" id="1000413"/>
    <lineage>
        <taxon>Eukaryota</taxon>
        <taxon>Viridiplantae</taxon>
        <taxon>Streptophyta</taxon>
        <taxon>Embryophyta</taxon>
        <taxon>Tracheophyta</taxon>
        <taxon>Spermatophyta</taxon>
        <taxon>Magnoliopsida</taxon>
        <taxon>eudicotyledons</taxon>
        <taxon>Gunneridae</taxon>
        <taxon>Pentapetalae</taxon>
        <taxon>rosids</taxon>
        <taxon>malvids</taxon>
        <taxon>Sapindales</taxon>
        <taxon>Sapindaceae</taxon>
        <taxon>Hippocastanoideae</taxon>
        <taxon>Acereae</taxon>
        <taxon>Acer</taxon>
    </lineage>
</organism>
<dbReference type="PROSITE" id="PS50865">
    <property type="entry name" value="ZF_MYND_2"/>
    <property type="match status" value="1"/>
</dbReference>
<accession>A0A5C7HHQ1</accession>
<reference evidence="7" key="1">
    <citation type="journal article" date="2019" name="Gigascience">
        <title>De novo genome assembly of the endangered Acer yangbiense, a plant species with extremely small populations endemic to Yunnan Province, China.</title>
        <authorList>
            <person name="Yang J."/>
            <person name="Wariss H.M."/>
            <person name="Tao L."/>
            <person name="Zhang R."/>
            <person name="Yun Q."/>
            <person name="Hollingsworth P."/>
            <person name="Dao Z."/>
            <person name="Luo G."/>
            <person name="Guo H."/>
            <person name="Ma Y."/>
            <person name="Sun W."/>
        </authorList>
    </citation>
    <scope>NUCLEOTIDE SEQUENCE [LARGE SCALE GENOMIC DNA]</scope>
    <source>
        <strain evidence="7">cv. Malutang</strain>
    </source>
</reference>
<keyword evidence="2 4" id="KW-0863">Zinc-finger</keyword>
<evidence type="ECO:0000256" key="1">
    <source>
        <dbReference type="ARBA" id="ARBA00022723"/>
    </source>
</evidence>
<keyword evidence="7" id="KW-1185">Reference proteome</keyword>
<proteinExistence type="predicted"/>
<evidence type="ECO:0000256" key="2">
    <source>
        <dbReference type="ARBA" id="ARBA00022771"/>
    </source>
</evidence>
<evidence type="ECO:0000259" key="5">
    <source>
        <dbReference type="PROSITE" id="PS50865"/>
    </source>
</evidence>
<gene>
    <name evidence="6" type="ORF">EZV62_017692</name>
</gene>
<dbReference type="PANTHER" id="PTHR47570:SF1">
    <property type="entry name" value="ZINC ION BINDING PROTEIN"/>
    <property type="match status" value="1"/>
</dbReference>
<dbReference type="SUPFAM" id="SSF144232">
    <property type="entry name" value="HIT/MYND zinc finger-like"/>
    <property type="match status" value="1"/>
</dbReference>
<dbReference type="Proteomes" id="UP000323000">
    <property type="component" value="Chromosome 8"/>
</dbReference>
<dbReference type="EMBL" id="VAHF01000008">
    <property type="protein sequence ID" value="TXG56379.1"/>
    <property type="molecule type" value="Genomic_DNA"/>
</dbReference>
<feature type="domain" description="MYND-type" evidence="5">
    <location>
        <begin position="1"/>
        <end position="45"/>
    </location>
</feature>